<feature type="domain" description="Cation-transporting P-type ATPase N-terminal" evidence="9">
    <location>
        <begin position="87"/>
        <end position="129"/>
    </location>
</feature>
<evidence type="ECO:0000256" key="1">
    <source>
        <dbReference type="ARBA" id="ARBA00012513"/>
    </source>
</evidence>
<dbReference type="SUPFAM" id="SSF81665">
    <property type="entry name" value="Calcium ATPase, transmembrane domain M"/>
    <property type="match status" value="1"/>
</dbReference>
<name>A0A803NAN1_CHEQI</name>
<dbReference type="EnsemblPlants" id="AUR62043071-RA">
    <property type="protein sequence ID" value="AUR62043071-RA:cds"/>
    <property type="gene ID" value="AUR62043071"/>
</dbReference>
<dbReference type="GO" id="GO:0005524">
    <property type="term" value="F:ATP binding"/>
    <property type="evidence" value="ECO:0007669"/>
    <property type="project" value="UniProtKB-KW"/>
</dbReference>
<evidence type="ECO:0000313" key="11">
    <source>
        <dbReference type="Proteomes" id="UP000596660"/>
    </source>
</evidence>
<keyword evidence="4" id="KW-0547">Nucleotide-binding</keyword>
<accession>A0A803NAN1</accession>
<evidence type="ECO:0000256" key="8">
    <source>
        <dbReference type="ARBA" id="ARBA00048679"/>
    </source>
</evidence>
<dbReference type="PANTHER" id="PTHR45998:SF2">
    <property type="entry name" value="SERINE_THREONINE-PROTEIN KINASE 16"/>
    <property type="match status" value="1"/>
</dbReference>
<evidence type="ECO:0000313" key="10">
    <source>
        <dbReference type="EnsemblPlants" id="AUR62043071-RA:cds"/>
    </source>
</evidence>
<evidence type="ECO:0000256" key="2">
    <source>
        <dbReference type="ARBA" id="ARBA00022527"/>
    </source>
</evidence>
<dbReference type="EC" id="2.7.11.1" evidence="1"/>
<dbReference type="InterPro" id="IPR052239">
    <property type="entry name" value="Ser/Thr-specific_kinases"/>
</dbReference>
<comment type="catalytic activity">
    <reaction evidence="8">
        <text>L-seryl-[protein] + ATP = O-phospho-L-seryl-[protein] + ADP + H(+)</text>
        <dbReference type="Rhea" id="RHEA:17989"/>
        <dbReference type="Rhea" id="RHEA-COMP:9863"/>
        <dbReference type="Rhea" id="RHEA-COMP:11604"/>
        <dbReference type="ChEBI" id="CHEBI:15378"/>
        <dbReference type="ChEBI" id="CHEBI:29999"/>
        <dbReference type="ChEBI" id="CHEBI:30616"/>
        <dbReference type="ChEBI" id="CHEBI:83421"/>
        <dbReference type="ChEBI" id="CHEBI:456216"/>
        <dbReference type="EC" id="2.7.11.1"/>
    </reaction>
</comment>
<reference evidence="10" key="1">
    <citation type="journal article" date="2017" name="Nature">
        <title>The genome of Chenopodium quinoa.</title>
        <authorList>
            <person name="Jarvis D.E."/>
            <person name="Ho Y.S."/>
            <person name="Lightfoot D.J."/>
            <person name="Schmoeckel S.M."/>
            <person name="Li B."/>
            <person name="Borm T.J.A."/>
            <person name="Ohyanagi H."/>
            <person name="Mineta K."/>
            <person name="Michell C.T."/>
            <person name="Saber N."/>
            <person name="Kharbatia N.M."/>
            <person name="Rupper R.R."/>
            <person name="Sharp A.R."/>
            <person name="Dally N."/>
            <person name="Boughton B.A."/>
            <person name="Woo Y.H."/>
            <person name="Gao G."/>
            <person name="Schijlen E.G.W.M."/>
            <person name="Guo X."/>
            <person name="Momin A.A."/>
            <person name="Negrao S."/>
            <person name="Al-Babili S."/>
            <person name="Gehring C."/>
            <person name="Roessner U."/>
            <person name="Jung C."/>
            <person name="Murphy K."/>
            <person name="Arold S.T."/>
            <person name="Gojobori T."/>
            <person name="van der Linden C.G."/>
            <person name="van Loo E.N."/>
            <person name="Jellen E.N."/>
            <person name="Maughan P.J."/>
            <person name="Tester M."/>
        </authorList>
    </citation>
    <scope>NUCLEOTIDE SEQUENCE [LARGE SCALE GENOMIC DNA]</scope>
    <source>
        <strain evidence="10">cv. PI 614886</strain>
    </source>
</reference>
<keyword evidence="3" id="KW-0808">Transferase</keyword>
<dbReference type="Proteomes" id="UP000596660">
    <property type="component" value="Unplaced"/>
</dbReference>
<dbReference type="GO" id="GO:0004674">
    <property type="term" value="F:protein serine/threonine kinase activity"/>
    <property type="evidence" value="ECO:0007669"/>
    <property type="project" value="UniProtKB-KW"/>
</dbReference>
<dbReference type="InterPro" id="IPR004014">
    <property type="entry name" value="ATPase_P-typ_cation-transptr_N"/>
</dbReference>
<evidence type="ECO:0000256" key="3">
    <source>
        <dbReference type="ARBA" id="ARBA00022679"/>
    </source>
</evidence>
<dbReference type="InterPro" id="IPR023298">
    <property type="entry name" value="ATPase_P-typ_TM_dom_sf"/>
</dbReference>
<sequence length="280" mass="31702">MSNLNCELSSISQPPFSNYCALSLSMSLLLTILPAKSDDLLSEWERVYLSIDPGVFLLDISFVHEDSNRGHMARAMPLLLCEVDIEKIPIEEVFESLRCLREGLTSDDATNRLQFFGHNKLEEKKVYPLSDTVELELTREQTLEVSWLHVESLPGESLPFTRNHGDEVFSSSTCKQDDGTYAMKKVLIQNNKQLDLLREEIRVSSLFTYPNLLPLLDHAIIKVKATQEKSWKHETYLLFPVHLDGTLLDNSTAMKANKALLVDLSLAEGSLTVQFQISKT</sequence>
<dbReference type="Gramene" id="AUR62043071-RA">
    <property type="protein sequence ID" value="AUR62043071-RA:cds"/>
    <property type="gene ID" value="AUR62043071"/>
</dbReference>
<evidence type="ECO:0000256" key="5">
    <source>
        <dbReference type="ARBA" id="ARBA00022777"/>
    </source>
</evidence>
<proteinExistence type="predicted"/>
<dbReference type="Pfam" id="PF00690">
    <property type="entry name" value="Cation_ATPase_N"/>
    <property type="match status" value="1"/>
</dbReference>
<organism evidence="10 11">
    <name type="scientific">Chenopodium quinoa</name>
    <name type="common">Quinoa</name>
    <dbReference type="NCBI Taxonomy" id="63459"/>
    <lineage>
        <taxon>Eukaryota</taxon>
        <taxon>Viridiplantae</taxon>
        <taxon>Streptophyta</taxon>
        <taxon>Embryophyta</taxon>
        <taxon>Tracheophyta</taxon>
        <taxon>Spermatophyta</taxon>
        <taxon>Magnoliopsida</taxon>
        <taxon>eudicotyledons</taxon>
        <taxon>Gunneridae</taxon>
        <taxon>Pentapetalae</taxon>
        <taxon>Caryophyllales</taxon>
        <taxon>Chenopodiaceae</taxon>
        <taxon>Chenopodioideae</taxon>
        <taxon>Atripliceae</taxon>
        <taxon>Chenopodium</taxon>
    </lineage>
</organism>
<keyword evidence="2" id="KW-0723">Serine/threonine-protein kinase</keyword>
<dbReference type="AlphaFoldDB" id="A0A803NAN1"/>
<protein>
    <recommendedName>
        <fullName evidence="1">non-specific serine/threonine protein kinase</fullName>
        <ecNumber evidence="1">2.7.11.1</ecNumber>
    </recommendedName>
</protein>
<dbReference type="PANTHER" id="PTHR45998">
    <property type="entry name" value="SERINE/THREONINE-PROTEIN KINASE 16"/>
    <property type="match status" value="1"/>
</dbReference>
<keyword evidence="6" id="KW-0067">ATP-binding</keyword>
<evidence type="ECO:0000256" key="7">
    <source>
        <dbReference type="ARBA" id="ARBA00047899"/>
    </source>
</evidence>
<keyword evidence="11" id="KW-1185">Reference proteome</keyword>
<comment type="catalytic activity">
    <reaction evidence="7">
        <text>L-threonyl-[protein] + ATP = O-phospho-L-threonyl-[protein] + ADP + H(+)</text>
        <dbReference type="Rhea" id="RHEA:46608"/>
        <dbReference type="Rhea" id="RHEA-COMP:11060"/>
        <dbReference type="Rhea" id="RHEA-COMP:11605"/>
        <dbReference type="ChEBI" id="CHEBI:15378"/>
        <dbReference type="ChEBI" id="CHEBI:30013"/>
        <dbReference type="ChEBI" id="CHEBI:30616"/>
        <dbReference type="ChEBI" id="CHEBI:61977"/>
        <dbReference type="ChEBI" id="CHEBI:456216"/>
        <dbReference type="EC" id="2.7.11.1"/>
    </reaction>
</comment>
<keyword evidence="5" id="KW-0418">Kinase</keyword>
<dbReference type="GO" id="GO:0005737">
    <property type="term" value="C:cytoplasm"/>
    <property type="evidence" value="ECO:0007669"/>
    <property type="project" value="TreeGrafter"/>
</dbReference>
<evidence type="ECO:0000256" key="4">
    <source>
        <dbReference type="ARBA" id="ARBA00022741"/>
    </source>
</evidence>
<evidence type="ECO:0000256" key="6">
    <source>
        <dbReference type="ARBA" id="ARBA00022840"/>
    </source>
</evidence>
<evidence type="ECO:0000259" key="9">
    <source>
        <dbReference type="Pfam" id="PF00690"/>
    </source>
</evidence>
<reference evidence="10" key="2">
    <citation type="submission" date="2021-03" db="UniProtKB">
        <authorList>
            <consortium name="EnsemblPlants"/>
        </authorList>
    </citation>
    <scope>IDENTIFICATION</scope>
</reference>